<dbReference type="InterPro" id="IPR049942">
    <property type="entry name" value="DML1/Misato"/>
</dbReference>
<dbReference type="PANTHER" id="PTHR13391">
    <property type="entry name" value="MITOCHONDRIAL DISTRIBUTION REGULATOR MISATO"/>
    <property type="match status" value="1"/>
</dbReference>
<dbReference type="OrthoDB" id="271881at2759"/>
<dbReference type="GeneID" id="16992760"/>
<dbReference type="KEGG" id="cme:CYME_CME072C"/>
<dbReference type="EMBL" id="AP006487">
    <property type="protein sequence ID" value="BAM79300.1"/>
    <property type="molecule type" value="Genomic_DNA"/>
</dbReference>
<dbReference type="InterPro" id="IPR036525">
    <property type="entry name" value="Tubulin/FtsZ_GTPase_sf"/>
</dbReference>
<evidence type="ECO:0000313" key="1">
    <source>
        <dbReference type="EMBL" id="BAM79300.1"/>
    </source>
</evidence>
<dbReference type="Gene3D" id="3.40.50.1440">
    <property type="entry name" value="Tubulin/FtsZ, GTPase domain"/>
    <property type="match status" value="1"/>
</dbReference>
<dbReference type="Proteomes" id="UP000007014">
    <property type="component" value="Chromosome 5"/>
</dbReference>
<sequence length="578" mass="64943">MVEKNSVVVQLGEAASYCGSHFWNLLYYNSTLVSSGGVSHECLSSVEERFWAARREFFWEPDEGPTAGQVVPRLVALDHCSLDCSEAPISRALEPHEDPISKTLWKGPTERLSSSQHDRRHAFQVDRQAGTVKSPDAYNFEESVRHWTDFQAFPLSSRSKIRTQTLLHDLESTKASSTTFAETRIPDIADTPLSNQFVRDLELFQRGYDAVQSKKQSEELLDAVRYFAETCDSLTGFDIHGSLEHAGNGGVLSGLVEELSDLFGTKKNFFIFSIDPKLDVNVGQIGEALLVSSLYTSSASGENDHIAYLPVRARNLRNTQRERLWTLDARGLSFEDLTCNSFGWTASVATALAVNRILDAHPLEHRLRVAMSGNLLGLRHRCIFDLRAGFSPFSLFRNSAGSNDVPTQNFDLCNLSTAGWLRQFVDKGWCMRLKQRLPGFVKHPIANDESTLPEALSNFCRALDTASIDELLNQKSSFTSESKTVLMLPHPFPREIRRYAAHGERHDDQGKSFVHFLHCRTRLEQSRSTGADIHSWALQLWCRACLPNLPHDPWSRQELATAAERLLCLAEAYHPSAN</sequence>
<keyword evidence="2" id="KW-1185">Reference proteome</keyword>
<dbReference type="HOGENOM" id="CLU_472042_0_0_1"/>
<proteinExistence type="predicted"/>
<dbReference type="SUPFAM" id="SSF52490">
    <property type="entry name" value="Tubulin nucleotide-binding domain-like"/>
    <property type="match status" value="1"/>
</dbReference>
<dbReference type="GO" id="GO:0007005">
    <property type="term" value="P:mitochondrion organization"/>
    <property type="evidence" value="ECO:0007669"/>
    <property type="project" value="InterPro"/>
</dbReference>
<name>M1V4E9_CYAM1</name>
<dbReference type="PANTHER" id="PTHR13391:SF0">
    <property type="entry name" value="PROTEIN MISATO HOMOLOG 1"/>
    <property type="match status" value="1"/>
</dbReference>
<organism evidence="1 2">
    <name type="scientific">Cyanidioschyzon merolae (strain NIES-3377 / 10D)</name>
    <name type="common">Unicellular red alga</name>
    <dbReference type="NCBI Taxonomy" id="280699"/>
    <lineage>
        <taxon>Eukaryota</taxon>
        <taxon>Rhodophyta</taxon>
        <taxon>Bangiophyceae</taxon>
        <taxon>Cyanidiales</taxon>
        <taxon>Cyanidiaceae</taxon>
        <taxon>Cyanidioschyzon</taxon>
    </lineage>
</organism>
<accession>M1V4E9</accession>
<dbReference type="RefSeq" id="XP_005535586.1">
    <property type="nucleotide sequence ID" value="XM_005535529.1"/>
</dbReference>
<gene>
    <name evidence="1" type="ORF">CYME_CME072C</name>
</gene>
<protein>
    <recommendedName>
        <fullName evidence="3">Misato Segment II tubulin-like domain-containing protein</fullName>
    </recommendedName>
</protein>
<dbReference type="Gramene" id="CME072CT">
    <property type="protein sequence ID" value="CME072CT"/>
    <property type="gene ID" value="CME072C"/>
</dbReference>
<reference evidence="1 2" key="1">
    <citation type="journal article" date="2004" name="Nature">
        <title>Genome sequence of the ultrasmall unicellular red alga Cyanidioschyzon merolae 10D.</title>
        <authorList>
            <person name="Matsuzaki M."/>
            <person name="Misumi O."/>
            <person name="Shin-i T."/>
            <person name="Maruyama S."/>
            <person name="Takahara M."/>
            <person name="Miyagishima S."/>
            <person name="Mori T."/>
            <person name="Nishida K."/>
            <person name="Yagisawa F."/>
            <person name="Nishida K."/>
            <person name="Yoshida Y."/>
            <person name="Nishimura Y."/>
            <person name="Nakao S."/>
            <person name="Kobayashi T."/>
            <person name="Momoyama Y."/>
            <person name="Higashiyama T."/>
            <person name="Minoda A."/>
            <person name="Sano M."/>
            <person name="Nomoto H."/>
            <person name="Oishi K."/>
            <person name="Hayashi H."/>
            <person name="Ohta F."/>
            <person name="Nishizaka S."/>
            <person name="Haga S."/>
            <person name="Miura S."/>
            <person name="Morishita T."/>
            <person name="Kabeya Y."/>
            <person name="Terasawa K."/>
            <person name="Suzuki Y."/>
            <person name="Ishii Y."/>
            <person name="Asakawa S."/>
            <person name="Takano H."/>
            <person name="Ohta N."/>
            <person name="Kuroiwa H."/>
            <person name="Tanaka K."/>
            <person name="Shimizu N."/>
            <person name="Sugano S."/>
            <person name="Sato N."/>
            <person name="Nozaki H."/>
            <person name="Ogasawara N."/>
            <person name="Kohara Y."/>
            <person name="Kuroiwa T."/>
        </authorList>
    </citation>
    <scope>NUCLEOTIDE SEQUENCE [LARGE SCALE GENOMIC DNA]</scope>
    <source>
        <strain evidence="1 2">10D</strain>
    </source>
</reference>
<evidence type="ECO:0008006" key="3">
    <source>
        <dbReference type="Google" id="ProtNLM"/>
    </source>
</evidence>
<reference evidence="1 2" key="2">
    <citation type="journal article" date="2007" name="BMC Biol.">
        <title>A 100%-complete sequence reveals unusually simple genomic features in the hot-spring red alga Cyanidioschyzon merolae.</title>
        <authorList>
            <person name="Nozaki H."/>
            <person name="Takano H."/>
            <person name="Misumi O."/>
            <person name="Terasawa K."/>
            <person name="Matsuzaki M."/>
            <person name="Maruyama S."/>
            <person name="Nishida K."/>
            <person name="Yagisawa F."/>
            <person name="Yoshida Y."/>
            <person name="Fujiwara T."/>
            <person name="Takio S."/>
            <person name="Tamura K."/>
            <person name="Chung S.J."/>
            <person name="Nakamura S."/>
            <person name="Kuroiwa H."/>
            <person name="Tanaka K."/>
            <person name="Sato N."/>
            <person name="Kuroiwa T."/>
        </authorList>
    </citation>
    <scope>NUCLEOTIDE SEQUENCE [LARGE SCALE GENOMIC DNA]</scope>
    <source>
        <strain evidence="1 2">10D</strain>
    </source>
</reference>
<dbReference type="AlphaFoldDB" id="M1V4E9"/>
<evidence type="ECO:0000313" key="2">
    <source>
        <dbReference type="Proteomes" id="UP000007014"/>
    </source>
</evidence>
<dbReference type="GO" id="GO:0005737">
    <property type="term" value="C:cytoplasm"/>
    <property type="evidence" value="ECO:0007669"/>
    <property type="project" value="TreeGrafter"/>
</dbReference>